<protein>
    <recommendedName>
        <fullName evidence="3">CHRD domain-containing protein</fullName>
    </recommendedName>
</protein>
<dbReference type="STRING" id="1748243.Tel_00225"/>
<dbReference type="Proteomes" id="UP000055136">
    <property type="component" value="Chromosome"/>
</dbReference>
<evidence type="ECO:0000256" key="1">
    <source>
        <dbReference type="SAM" id="MobiDB-lite"/>
    </source>
</evidence>
<proteinExistence type="predicted"/>
<dbReference type="EMBL" id="CP013099">
    <property type="protein sequence ID" value="ALP51690.1"/>
    <property type="molecule type" value="Genomic_DNA"/>
</dbReference>
<dbReference type="AlphaFoldDB" id="A0A0S2T973"/>
<sequence>MKTITCMLSALALGLSLSGGAVADNDSHKFKAKLSGGQQVRTADILDSSGAEVTIPLGPLVTGAYGKAHFKLSPDGTMLHYEFEATGFATPLFMAHIHLGPKGANGPVIMWLFGDQSNAPFPLPRDDGPFTGSISGVLTEADLNPRPDLGINTFADAVANIMNGNAYVNLHTTANPPGEIRGQIKMHKDHPPFGNKFPFGKKNSPFGPGFPFER</sequence>
<organism evidence="4 5">
    <name type="scientific">Candidatus Tenderia electrophaga</name>
    <dbReference type="NCBI Taxonomy" id="1748243"/>
    <lineage>
        <taxon>Bacteria</taxon>
        <taxon>Pseudomonadati</taxon>
        <taxon>Pseudomonadota</taxon>
        <taxon>Gammaproteobacteria</taxon>
        <taxon>Candidatus Tenderiales</taxon>
        <taxon>Candidatus Tenderiaceae</taxon>
        <taxon>Candidatus Tenderia</taxon>
    </lineage>
</organism>
<feature type="chain" id="PRO_5006604769" description="CHRD domain-containing protein" evidence="2">
    <location>
        <begin position="24"/>
        <end position="214"/>
    </location>
</feature>
<dbReference type="Pfam" id="PF07452">
    <property type="entry name" value="CHRD"/>
    <property type="match status" value="1"/>
</dbReference>
<dbReference type="PROSITE" id="PS50933">
    <property type="entry name" value="CHRD"/>
    <property type="match status" value="1"/>
</dbReference>
<reference evidence="4" key="1">
    <citation type="submission" date="2015-10" db="EMBL/GenBank/DDBJ databases">
        <title>Description of Candidatus Tenderia electrophaga gen. nov, sp. nov., an Uncultivated Electroautotroph from a Biocathode Enrichment.</title>
        <authorList>
            <person name="Eddie B.J."/>
            <person name="Malanoski A.P."/>
            <person name="Wang Z."/>
            <person name="Hall R.J."/>
            <person name="Oh S.D."/>
            <person name="Heiner C."/>
            <person name="Lin B."/>
            <person name="Strycharz-Glaven S.M."/>
        </authorList>
    </citation>
    <scope>NUCLEOTIDE SEQUENCE [LARGE SCALE GENOMIC DNA]</scope>
    <source>
        <strain evidence="4">NRL1</strain>
    </source>
</reference>
<gene>
    <name evidence="4" type="ORF">Tel_00225</name>
</gene>
<feature type="region of interest" description="Disordered" evidence="1">
    <location>
        <begin position="195"/>
        <end position="214"/>
    </location>
</feature>
<keyword evidence="2" id="KW-0732">Signal</keyword>
<evidence type="ECO:0000313" key="5">
    <source>
        <dbReference type="Proteomes" id="UP000055136"/>
    </source>
</evidence>
<evidence type="ECO:0000256" key="2">
    <source>
        <dbReference type="SAM" id="SignalP"/>
    </source>
</evidence>
<evidence type="ECO:0000313" key="4">
    <source>
        <dbReference type="EMBL" id="ALP51690.1"/>
    </source>
</evidence>
<feature type="domain" description="CHRD" evidence="3">
    <location>
        <begin position="26"/>
        <end position="189"/>
    </location>
</feature>
<accession>A0A0S2T973</accession>
<dbReference type="SMART" id="SM00754">
    <property type="entry name" value="CHRD"/>
    <property type="match status" value="1"/>
</dbReference>
<dbReference type="InterPro" id="IPR010895">
    <property type="entry name" value="CHRD"/>
</dbReference>
<name>A0A0S2T973_9GAMM</name>
<keyword evidence="5" id="KW-1185">Reference proteome</keyword>
<evidence type="ECO:0000259" key="3">
    <source>
        <dbReference type="PROSITE" id="PS50933"/>
    </source>
</evidence>
<feature type="signal peptide" evidence="2">
    <location>
        <begin position="1"/>
        <end position="23"/>
    </location>
</feature>
<dbReference type="KEGG" id="tee:Tel_00225"/>